<keyword evidence="3" id="KW-0732">Signal</keyword>
<dbReference type="SUPFAM" id="SSF103088">
    <property type="entry name" value="OmpA-like"/>
    <property type="match status" value="1"/>
</dbReference>
<dbReference type="PANTHER" id="PTHR30329">
    <property type="entry name" value="STATOR ELEMENT OF FLAGELLAR MOTOR COMPLEX"/>
    <property type="match status" value="1"/>
</dbReference>
<proteinExistence type="predicted"/>
<evidence type="ECO:0000256" key="2">
    <source>
        <dbReference type="SAM" id="MobiDB-lite"/>
    </source>
</evidence>
<reference evidence="6" key="1">
    <citation type="journal article" date="2019" name="Int. J. Syst. Evol. Microbiol.">
        <title>The Global Catalogue of Microorganisms (GCM) 10K type strain sequencing project: providing services to taxonomists for standard genome sequencing and annotation.</title>
        <authorList>
            <consortium name="The Broad Institute Genomics Platform"/>
            <consortium name="The Broad Institute Genome Sequencing Center for Infectious Disease"/>
            <person name="Wu L."/>
            <person name="Ma J."/>
        </authorList>
    </citation>
    <scope>NUCLEOTIDE SEQUENCE [LARGE SCALE GENOMIC DNA]</scope>
    <source>
        <strain evidence="6">NBRC 103166</strain>
    </source>
</reference>
<dbReference type="Proteomes" id="UP001157353">
    <property type="component" value="Unassembled WGS sequence"/>
</dbReference>
<dbReference type="Gene3D" id="3.30.1330.60">
    <property type="entry name" value="OmpA-like domain"/>
    <property type="match status" value="1"/>
</dbReference>
<evidence type="ECO:0000256" key="1">
    <source>
        <dbReference type="PROSITE-ProRule" id="PRU00473"/>
    </source>
</evidence>
<evidence type="ECO:0000256" key="3">
    <source>
        <dbReference type="SAM" id="SignalP"/>
    </source>
</evidence>
<evidence type="ECO:0000313" key="5">
    <source>
        <dbReference type="EMBL" id="GLS91082.1"/>
    </source>
</evidence>
<dbReference type="PROSITE" id="PS51123">
    <property type="entry name" value="OMPA_2"/>
    <property type="match status" value="1"/>
</dbReference>
<name>A0ABQ6E177_9GAMM</name>
<evidence type="ECO:0000259" key="4">
    <source>
        <dbReference type="PROSITE" id="PS51123"/>
    </source>
</evidence>
<gene>
    <name evidence="5" type="ORF">GCM10007916_21500</name>
</gene>
<protein>
    <submittedName>
        <fullName evidence="5">Porin</fullName>
    </submittedName>
</protein>
<comment type="caution">
    <text evidence="5">The sequence shown here is derived from an EMBL/GenBank/DDBJ whole genome shotgun (WGS) entry which is preliminary data.</text>
</comment>
<evidence type="ECO:0000313" key="6">
    <source>
        <dbReference type="Proteomes" id="UP001157353"/>
    </source>
</evidence>
<keyword evidence="6" id="KW-1185">Reference proteome</keyword>
<dbReference type="InterPro" id="IPR036737">
    <property type="entry name" value="OmpA-like_sf"/>
</dbReference>
<keyword evidence="1" id="KW-0472">Membrane</keyword>
<dbReference type="Pfam" id="PF00691">
    <property type="entry name" value="OmpA"/>
    <property type="match status" value="1"/>
</dbReference>
<organism evidence="5 6">
    <name type="scientific">Psychromonas marina</name>
    <dbReference type="NCBI Taxonomy" id="88364"/>
    <lineage>
        <taxon>Bacteria</taxon>
        <taxon>Pseudomonadati</taxon>
        <taxon>Pseudomonadota</taxon>
        <taxon>Gammaproteobacteria</taxon>
        <taxon>Alteromonadales</taxon>
        <taxon>Psychromonadaceae</taxon>
        <taxon>Psychromonas</taxon>
    </lineage>
</organism>
<dbReference type="PANTHER" id="PTHR30329:SF21">
    <property type="entry name" value="LIPOPROTEIN YIAD-RELATED"/>
    <property type="match status" value="1"/>
</dbReference>
<feature type="domain" description="OmpA-like" evidence="4">
    <location>
        <begin position="64"/>
        <end position="181"/>
    </location>
</feature>
<dbReference type="InterPro" id="IPR006665">
    <property type="entry name" value="OmpA-like"/>
</dbReference>
<feature type="region of interest" description="Disordered" evidence="2">
    <location>
        <begin position="22"/>
        <end position="42"/>
    </location>
</feature>
<dbReference type="PROSITE" id="PS51257">
    <property type="entry name" value="PROKAR_LIPOPROTEIN"/>
    <property type="match status" value="1"/>
</dbReference>
<dbReference type="RefSeq" id="WP_284204203.1">
    <property type="nucleotide sequence ID" value="NZ_BSPQ01000009.1"/>
</dbReference>
<dbReference type="EMBL" id="BSPQ01000009">
    <property type="protein sequence ID" value="GLS91082.1"/>
    <property type="molecule type" value="Genomic_DNA"/>
</dbReference>
<sequence length="196" mass="21613">MKIAITGLLALTLFGCSFSAEEQPTAEQSQDQRDDDNDGVINARDKCINTSHTAIVDNDGCPTKVNHEQENDVRVLFANNSSKIPNSFLPDIQRMAKFLAAYPETHIELKGYASPVGNREHNVQLSNNRAERVRLKLISEGVEASRIQTIGFGDDEPIAAGTTEAINVLSRRVVAKVIGSDNSTIEEWTIFTLREN</sequence>
<feature type="chain" id="PRO_5046182799" evidence="3">
    <location>
        <begin position="20"/>
        <end position="196"/>
    </location>
</feature>
<dbReference type="CDD" id="cd07185">
    <property type="entry name" value="OmpA_C-like"/>
    <property type="match status" value="1"/>
</dbReference>
<accession>A0ABQ6E177</accession>
<feature type="signal peptide" evidence="3">
    <location>
        <begin position="1"/>
        <end position="19"/>
    </location>
</feature>
<dbReference type="InterPro" id="IPR050330">
    <property type="entry name" value="Bact_OuterMem_StrucFunc"/>
</dbReference>